<sequence length="143" mass="15881">MNGVVKPLMNMPSTSKMVPNRQPQQRPGSSTLIRISATGRLTQAQMTAAIKLVRRLKEENKHVGFPTTRPLHIPDGQRLEYNAQFERLHRLVAALNQKLPHFAAELEAKGPSEASEAGDEGFLSVKYQRWSLGNKGSCNPPLL</sequence>
<keyword evidence="3" id="KW-1185">Reference proteome</keyword>
<feature type="compositionally biased region" description="Polar residues" evidence="1">
    <location>
        <begin position="11"/>
        <end position="29"/>
    </location>
</feature>
<name>A0A2G8SF85_9APHY</name>
<dbReference type="OrthoDB" id="1938591at2759"/>
<dbReference type="AlphaFoldDB" id="A0A2G8SF85"/>
<proteinExistence type="predicted"/>
<comment type="caution">
    <text evidence="2">The sequence shown here is derived from an EMBL/GenBank/DDBJ whole genome shotgun (WGS) entry which is preliminary data.</text>
</comment>
<accession>A0A2G8SF85</accession>
<dbReference type="Proteomes" id="UP000230002">
    <property type="component" value="Unassembled WGS sequence"/>
</dbReference>
<dbReference type="STRING" id="1077348.A0A2G8SF85"/>
<reference evidence="2 3" key="1">
    <citation type="journal article" date="2015" name="Sci. Rep.">
        <title>Chromosome-level genome map provides insights into diverse defense mechanisms in the medicinal fungus Ganoderma sinense.</title>
        <authorList>
            <person name="Zhu Y."/>
            <person name="Xu J."/>
            <person name="Sun C."/>
            <person name="Zhou S."/>
            <person name="Xu H."/>
            <person name="Nelson D.R."/>
            <person name="Qian J."/>
            <person name="Song J."/>
            <person name="Luo H."/>
            <person name="Xiang L."/>
            <person name="Li Y."/>
            <person name="Xu Z."/>
            <person name="Ji A."/>
            <person name="Wang L."/>
            <person name="Lu S."/>
            <person name="Hayward A."/>
            <person name="Sun W."/>
            <person name="Li X."/>
            <person name="Schwartz D.C."/>
            <person name="Wang Y."/>
            <person name="Chen S."/>
        </authorList>
    </citation>
    <scope>NUCLEOTIDE SEQUENCE [LARGE SCALE GENOMIC DNA]</scope>
    <source>
        <strain evidence="2 3">ZZ0214-1</strain>
    </source>
</reference>
<evidence type="ECO:0000256" key="1">
    <source>
        <dbReference type="SAM" id="MobiDB-lite"/>
    </source>
</evidence>
<protein>
    <submittedName>
        <fullName evidence="2">Uncharacterized protein</fullName>
    </submittedName>
</protein>
<evidence type="ECO:0000313" key="2">
    <source>
        <dbReference type="EMBL" id="PIL32401.1"/>
    </source>
</evidence>
<dbReference type="EMBL" id="AYKW01000011">
    <property type="protein sequence ID" value="PIL32401.1"/>
    <property type="molecule type" value="Genomic_DNA"/>
</dbReference>
<feature type="region of interest" description="Disordered" evidence="1">
    <location>
        <begin position="1"/>
        <end position="29"/>
    </location>
</feature>
<gene>
    <name evidence="2" type="ORF">GSI_05647</name>
</gene>
<evidence type="ECO:0000313" key="3">
    <source>
        <dbReference type="Proteomes" id="UP000230002"/>
    </source>
</evidence>
<organism evidence="2 3">
    <name type="scientific">Ganoderma sinense ZZ0214-1</name>
    <dbReference type="NCBI Taxonomy" id="1077348"/>
    <lineage>
        <taxon>Eukaryota</taxon>
        <taxon>Fungi</taxon>
        <taxon>Dikarya</taxon>
        <taxon>Basidiomycota</taxon>
        <taxon>Agaricomycotina</taxon>
        <taxon>Agaricomycetes</taxon>
        <taxon>Polyporales</taxon>
        <taxon>Polyporaceae</taxon>
        <taxon>Ganoderma</taxon>
    </lineage>
</organism>